<keyword evidence="4 7" id="KW-1133">Transmembrane helix</keyword>
<evidence type="ECO:0000256" key="7">
    <source>
        <dbReference type="SAM" id="Phobius"/>
    </source>
</evidence>
<dbReference type="PANTHER" id="PTHR11403">
    <property type="entry name" value="CYTOCHROME C OXIDASE SUBUNIT III"/>
    <property type="match status" value="1"/>
</dbReference>
<evidence type="ECO:0000259" key="8">
    <source>
        <dbReference type="PROSITE" id="PS50253"/>
    </source>
</evidence>
<feature type="transmembrane region" description="Helical" evidence="7">
    <location>
        <begin position="106"/>
        <end position="127"/>
    </location>
</feature>
<dbReference type="CDD" id="cd02865">
    <property type="entry name" value="Heme_Cu_Oxidase_III_2"/>
    <property type="match status" value="1"/>
</dbReference>
<evidence type="ECO:0000256" key="3">
    <source>
        <dbReference type="ARBA" id="ARBA00022692"/>
    </source>
</evidence>
<comment type="caution">
    <text evidence="9">The sequence shown here is derived from an EMBL/GenBank/DDBJ whole genome shotgun (WGS) entry which is preliminary data.</text>
</comment>
<feature type="transmembrane region" description="Helical" evidence="7">
    <location>
        <begin position="75"/>
        <end position="94"/>
    </location>
</feature>
<evidence type="ECO:0000313" key="10">
    <source>
        <dbReference type="Proteomes" id="UP000179076"/>
    </source>
</evidence>
<keyword evidence="3 6" id="KW-0812">Transmembrane</keyword>
<organism evidence="9 10">
    <name type="scientific">Candidatus Muproteobacteria bacterium RBG_16_60_9</name>
    <dbReference type="NCBI Taxonomy" id="1817755"/>
    <lineage>
        <taxon>Bacteria</taxon>
        <taxon>Pseudomonadati</taxon>
        <taxon>Pseudomonadota</taxon>
        <taxon>Candidatus Muproteobacteria</taxon>
    </lineage>
</organism>
<dbReference type="Proteomes" id="UP000179076">
    <property type="component" value="Unassembled WGS sequence"/>
</dbReference>
<dbReference type="EMBL" id="MFSP01000016">
    <property type="protein sequence ID" value="OGI69638.1"/>
    <property type="molecule type" value="Genomic_DNA"/>
</dbReference>
<evidence type="ECO:0000313" key="9">
    <source>
        <dbReference type="EMBL" id="OGI69638.1"/>
    </source>
</evidence>
<sequence length="218" mass="24886">MNIFHQLMEKPWATETGSVVRLPPWSRSPHPPARTALRMFLAVVAVLFMLMIVAYGDRMVFPDWRPTPQPALLWTNTWVLIFASLAFQWARFAVRRNRIDGMRVGLLAGGAATIVFLVGQILAWQQLQAMEFFDISNPAVAFFYLITGIHGLHLVGGLVAWVRTVARVWGDFDAARIRRNVELCTTYWHFLLVIWLIVFGLLFTGDNLNIVLKFCGLR</sequence>
<dbReference type="PROSITE" id="PS50253">
    <property type="entry name" value="COX3"/>
    <property type="match status" value="1"/>
</dbReference>
<evidence type="ECO:0000256" key="1">
    <source>
        <dbReference type="ARBA" id="ARBA00004141"/>
    </source>
</evidence>
<keyword evidence="5 7" id="KW-0472">Membrane</keyword>
<dbReference type="InterPro" id="IPR035973">
    <property type="entry name" value="Cyt_c_oxidase_su3-like_sf"/>
</dbReference>
<dbReference type="AlphaFoldDB" id="A0A1F6VJ90"/>
<protein>
    <recommendedName>
        <fullName evidence="8">Heme-copper oxidase subunit III family profile domain-containing protein</fullName>
    </recommendedName>
</protein>
<dbReference type="GO" id="GO:0004129">
    <property type="term" value="F:cytochrome-c oxidase activity"/>
    <property type="evidence" value="ECO:0007669"/>
    <property type="project" value="InterPro"/>
</dbReference>
<name>A0A1F6VJ90_9PROT</name>
<feature type="transmembrane region" description="Helical" evidence="7">
    <location>
        <begin position="183"/>
        <end position="203"/>
    </location>
</feature>
<evidence type="ECO:0000256" key="6">
    <source>
        <dbReference type="RuleBase" id="RU003376"/>
    </source>
</evidence>
<proteinExistence type="inferred from homology"/>
<dbReference type="InterPro" id="IPR013833">
    <property type="entry name" value="Cyt_c_oxidase_su3_a-hlx"/>
</dbReference>
<feature type="domain" description="Heme-copper oxidase subunit III family profile" evidence="8">
    <location>
        <begin position="35"/>
        <end position="207"/>
    </location>
</feature>
<accession>A0A1F6VJ90</accession>
<evidence type="ECO:0000256" key="5">
    <source>
        <dbReference type="ARBA" id="ARBA00023136"/>
    </source>
</evidence>
<dbReference type="GO" id="GO:0019646">
    <property type="term" value="P:aerobic electron transport chain"/>
    <property type="evidence" value="ECO:0007669"/>
    <property type="project" value="InterPro"/>
</dbReference>
<dbReference type="Gene3D" id="1.20.120.80">
    <property type="entry name" value="Cytochrome c oxidase, subunit III, four-helix bundle"/>
    <property type="match status" value="1"/>
</dbReference>
<comment type="similarity">
    <text evidence="2 6">Belongs to the cytochrome c oxidase subunit 3 family.</text>
</comment>
<feature type="transmembrane region" description="Helical" evidence="7">
    <location>
        <begin position="139"/>
        <end position="162"/>
    </location>
</feature>
<gene>
    <name evidence="9" type="ORF">A2W18_04180</name>
</gene>
<evidence type="ECO:0000256" key="4">
    <source>
        <dbReference type="ARBA" id="ARBA00022989"/>
    </source>
</evidence>
<dbReference type="GO" id="GO:0005886">
    <property type="term" value="C:plasma membrane"/>
    <property type="evidence" value="ECO:0007669"/>
    <property type="project" value="UniProtKB-SubCell"/>
</dbReference>
<dbReference type="InterPro" id="IPR024791">
    <property type="entry name" value="Cyt_c/ubiquinol_Oxase_su3"/>
</dbReference>
<dbReference type="PANTHER" id="PTHR11403:SF10">
    <property type="entry name" value="CYTOCHROME C OXIDASE"/>
    <property type="match status" value="1"/>
</dbReference>
<dbReference type="InterPro" id="IPR000298">
    <property type="entry name" value="Cyt_c_oxidase-like_su3"/>
</dbReference>
<dbReference type="Pfam" id="PF00510">
    <property type="entry name" value="COX3"/>
    <property type="match status" value="1"/>
</dbReference>
<evidence type="ECO:0000256" key="2">
    <source>
        <dbReference type="ARBA" id="ARBA00010581"/>
    </source>
</evidence>
<comment type="subcellular location">
    <subcellularLocation>
        <location evidence="6">Cell membrane</location>
        <topology evidence="6">Multi-pass membrane protein</topology>
    </subcellularLocation>
    <subcellularLocation>
        <location evidence="1">Membrane</location>
        <topology evidence="1">Multi-pass membrane protein</topology>
    </subcellularLocation>
</comment>
<dbReference type="SUPFAM" id="SSF81452">
    <property type="entry name" value="Cytochrome c oxidase subunit III-like"/>
    <property type="match status" value="1"/>
</dbReference>
<feature type="transmembrane region" description="Helical" evidence="7">
    <location>
        <begin position="36"/>
        <end position="55"/>
    </location>
</feature>
<reference evidence="9 10" key="1">
    <citation type="journal article" date="2016" name="Nat. Commun.">
        <title>Thousands of microbial genomes shed light on interconnected biogeochemical processes in an aquifer system.</title>
        <authorList>
            <person name="Anantharaman K."/>
            <person name="Brown C.T."/>
            <person name="Hug L.A."/>
            <person name="Sharon I."/>
            <person name="Castelle C.J."/>
            <person name="Probst A.J."/>
            <person name="Thomas B.C."/>
            <person name="Singh A."/>
            <person name="Wilkins M.J."/>
            <person name="Karaoz U."/>
            <person name="Brodie E.L."/>
            <person name="Williams K.H."/>
            <person name="Hubbard S.S."/>
            <person name="Banfield J.F."/>
        </authorList>
    </citation>
    <scope>NUCLEOTIDE SEQUENCE [LARGE SCALE GENOMIC DNA]</scope>
</reference>